<evidence type="ECO:0000256" key="1">
    <source>
        <dbReference type="SAM" id="Phobius"/>
    </source>
</evidence>
<gene>
    <name evidence="2" type="ORF">ENS29_17550</name>
</gene>
<evidence type="ECO:0000313" key="2">
    <source>
        <dbReference type="EMBL" id="HGU34627.1"/>
    </source>
</evidence>
<feature type="transmembrane region" description="Helical" evidence="1">
    <location>
        <begin position="42"/>
        <end position="65"/>
    </location>
</feature>
<comment type="caution">
    <text evidence="2">The sequence shown here is derived from an EMBL/GenBank/DDBJ whole genome shotgun (WGS) entry which is preliminary data.</text>
</comment>
<dbReference type="EMBL" id="DSUH01000399">
    <property type="protein sequence ID" value="HGU34627.1"/>
    <property type="molecule type" value="Genomic_DNA"/>
</dbReference>
<proteinExistence type="predicted"/>
<sequence>MNDLPGADALTEEAVPLGGEVMKLEGNPVFRKRIVPWYDSPAVTWIRMVILLCLLGFSAAGIQVVREEPAFAAYLWIPALLGGLSVTAWIICGFRILEFWMEKRRNRENA</sequence>
<reference evidence="2" key="1">
    <citation type="journal article" date="2020" name="mSystems">
        <title>Genome- and Community-Level Interaction Insights into Carbon Utilization and Element Cycling Functions of Hydrothermarchaeota in Hydrothermal Sediment.</title>
        <authorList>
            <person name="Zhou Z."/>
            <person name="Liu Y."/>
            <person name="Xu W."/>
            <person name="Pan J."/>
            <person name="Luo Z.H."/>
            <person name="Li M."/>
        </authorList>
    </citation>
    <scope>NUCLEOTIDE SEQUENCE [LARGE SCALE GENOMIC DNA]</scope>
    <source>
        <strain evidence="2">SpSt-477</strain>
    </source>
</reference>
<dbReference type="AlphaFoldDB" id="A0A7C4RV00"/>
<feature type="transmembrane region" description="Helical" evidence="1">
    <location>
        <begin position="71"/>
        <end position="97"/>
    </location>
</feature>
<protein>
    <submittedName>
        <fullName evidence="2">Uncharacterized protein</fullName>
    </submittedName>
</protein>
<organism evidence="2">
    <name type="scientific">Desulfatirhabdium butyrativorans</name>
    <dbReference type="NCBI Taxonomy" id="340467"/>
    <lineage>
        <taxon>Bacteria</taxon>
        <taxon>Pseudomonadati</taxon>
        <taxon>Thermodesulfobacteriota</taxon>
        <taxon>Desulfobacteria</taxon>
        <taxon>Desulfobacterales</taxon>
        <taxon>Desulfatirhabdiaceae</taxon>
        <taxon>Desulfatirhabdium</taxon>
    </lineage>
</organism>
<keyword evidence="1" id="KW-1133">Transmembrane helix</keyword>
<accession>A0A7C4RV00</accession>
<keyword evidence="1" id="KW-0812">Transmembrane</keyword>
<name>A0A7C4RV00_9BACT</name>
<keyword evidence="1" id="KW-0472">Membrane</keyword>